<feature type="domain" description="Transposase IS200-like" evidence="1">
    <location>
        <begin position="23"/>
        <end position="173"/>
    </location>
</feature>
<sequence length="200" mass="23266">MTPIAPPKHKGWYSRSYLPHFDAPGLYQSLTFRLHDAIPQEVLLRLEGEARLGLITDLERRRNIEGYMDAGHGACWLRRPAVARIVHDVLMHFDGERYRLLAWCVMPNHVHVLMETFEGCPMDRVLTTWKSFSARKANALLGREGPFWQRDYFDRYVRDAAHYDRLIFYIENNPVKAGLVERAEDWRFGSAAPRKGALRG</sequence>
<keyword evidence="3" id="KW-0489">Methyltransferase</keyword>
<evidence type="ECO:0000313" key="3">
    <source>
        <dbReference type="EMBL" id="VFJ48962.1"/>
    </source>
</evidence>
<dbReference type="PANTHER" id="PTHR36966">
    <property type="entry name" value="REP-ASSOCIATED TYROSINE TRANSPOSASE"/>
    <property type="match status" value="1"/>
</dbReference>
<dbReference type="SMART" id="SM01321">
    <property type="entry name" value="Y1_Tnp"/>
    <property type="match status" value="1"/>
</dbReference>
<reference evidence="3" key="1">
    <citation type="submission" date="2019-02" db="EMBL/GenBank/DDBJ databases">
        <authorList>
            <person name="Gruber-Vodicka R. H."/>
            <person name="Seah K. B. B."/>
        </authorList>
    </citation>
    <scope>NUCLEOTIDE SEQUENCE</scope>
    <source>
        <strain evidence="2">BECK_BZ163</strain>
        <strain evidence="4">BECK_BZ164</strain>
        <strain evidence="3">BECK_BZ165</strain>
    </source>
</reference>
<dbReference type="AlphaFoldDB" id="A0A450SA93"/>
<dbReference type="EMBL" id="CAADEZ010000061">
    <property type="protein sequence ID" value="VFJ48585.1"/>
    <property type="molecule type" value="Genomic_DNA"/>
</dbReference>
<dbReference type="GO" id="GO:0008168">
    <property type="term" value="F:methyltransferase activity"/>
    <property type="evidence" value="ECO:0007669"/>
    <property type="project" value="UniProtKB-KW"/>
</dbReference>
<gene>
    <name evidence="2" type="ORF">BECKFM1743A_GA0114220_100619</name>
    <name evidence="4" type="ORF">BECKFM1743B_GA0114221_102974</name>
    <name evidence="3" type="ORF">BECKFM1743C_GA0114222_100659</name>
</gene>
<dbReference type="GO" id="GO:0043565">
    <property type="term" value="F:sequence-specific DNA binding"/>
    <property type="evidence" value="ECO:0007669"/>
    <property type="project" value="TreeGrafter"/>
</dbReference>
<evidence type="ECO:0000313" key="4">
    <source>
        <dbReference type="EMBL" id="VFK13885.1"/>
    </source>
</evidence>
<protein>
    <submittedName>
        <fullName evidence="3">Putative DNA methylase</fullName>
    </submittedName>
</protein>
<dbReference type="Pfam" id="PF01797">
    <property type="entry name" value="Y1_Tnp"/>
    <property type="match status" value="1"/>
</dbReference>
<dbReference type="NCBIfam" id="NF047646">
    <property type="entry name" value="REP_Tyr_transpos"/>
    <property type="match status" value="1"/>
</dbReference>
<dbReference type="InterPro" id="IPR036515">
    <property type="entry name" value="Transposase_17_sf"/>
</dbReference>
<dbReference type="InterPro" id="IPR002686">
    <property type="entry name" value="Transposase_17"/>
</dbReference>
<dbReference type="EMBL" id="CAADFA010000065">
    <property type="protein sequence ID" value="VFJ48962.1"/>
    <property type="molecule type" value="Genomic_DNA"/>
</dbReference>
<dbReference type="PANTHER" id="PTHR36966:SF1">
    <property type="entry name" value="REP-ASSOCIATED TYROSINE TRANSPOSASE"/>
    <property type="match status" value="1"/>
</dbReference>
<evidence type="ECO:0000313" key="2">
    <source>
        <dbReference type="EMBL" id="VFJ48585.1"/>
    </source>
</evidence>
<dbReference type="GO" id="GO:0006313">
    <property type="term" value="P:DNA transposition"/>
    <property type="evidence" value="ECO:0007669"/>
    <property type="project" value="InterPro"/>
</dbReference>
<accession>A0A450SA93</accession>
<dbReference type="SUPFAM" id="SSF143422">
    <property type="entry name" value="Transposase IS200-like"/>
    <property type="match status" value="1"/>
</dbReference>
<evidence type="ECO:0000259" key="1">
    <source>
        <dbReference type="SMART" id="SM01321"/>
    </source>
</evidence>
<organism evidence="3">
    <name type="scientific">Candidatus Kentrum sp. FM</name>
    <dbReference type="NCBI Taxonomy" id="2126340"/>
    <lineage>
        <taxon>Bacteria</taxon>
        <taxon>Pseudomonadati</taxon>
        <taxon>Pseudomonadota</taxon>
        <taxon>Gammaproteobacteria</taxon>
        <taxon>Candidatus Kentrum</taxon>
    </lineage>
</organism>
<dbReference type="Gene3D" id="3.30.70.1290">
    <property type="entry name" value="Transposase IS200-like"/>
    <property type="match status" value="1"/>
</dbReference>
<dbReference type="InterPro" id="IPR052715">
    <property type="entry name" value="RAYT_transposase"/>
</dbReference>
<keyword evidence="3" id="KW-0808">Transferase</keyword>
<dbReference type="EMBL" id="CAADFL010000297">
    <property type="protein sequence ID" value="VFK13885.1"/>
    <property type="molecule type" value="Genomic_DNA"/>
</dbReference>
<dbReference type="GO" id="GO:0032259">
    <property type="term" value="P:methylation"/>
    <property type="evidence" value="ECO:0007669"/>
    <property type="project" value="UniProtKB-KW"/>
</dbReference>
<name>A0A450SA93_9GAMM</name>
<proteinExistence type="predicted"/>
<dbReference type="GO" id="GO:0004803">
    <property type="term" value="F:transposase activity"/>
    <property type="evidence" value="ECO:0007669"/>
    <property type="project" value="InterPro"/>
</dbReference>